<gene>
    <name evidence="3" type="ORF">HNP73_003591</name>
</gene>
<keyword evidence="2" id="KW-0732">Signal</keyword>
<feature type="transmembrane region" description="Helical" evidence="1">
    <location>
        <begin position="294"/>
        <end position="317"/>
    </location>
</feature>
<organism evidence="3 4">
    <name type="scientific">Amaricoccus macauensis</name>
    <dbReference type="NCBI Taxonomy" id="57001"/>
    <lineage>
        <taxon>Bacteria</taxon>
        <taxon>Pseudomonadati</taxon>
        <taxon>Pseudomonadota</taxon>
        <taxon>Alphaproteobacteria</taxon>
        <taxon>Rhodobacterales</taxon>
        <taxon>Paracoccaceae</taxon>
        <taxon>Amaricoccus</taxon>
    </lineage>
</organism>
<keyword evidence="1" id="KW-0472">Membrane</keyword>
<evidence type="ECO:0008006" key="5">
    <source>
        <dbReference type="Google" id="ProtNLM"/>
    </source>
</evidence>
<dbReference type="EMBL" id="JACHFM010000004">
    <property type="protein sequence ID" value="MBB5223637.1"/>
    <property type="molecule type" value="Genomic_DNA"/>
</dbReference>
<keyword evidence="4" id="KW-1185">Reference proteome</keyword>
<proteinExistence type="predicted"/>
<keyword evidence="1" id="KW-1133">Transmembrane helix</keyword>
<feature type="signal peptide" evidence="2">
    <location>
        <begin position="1"/>
        <end position="21"/>
    </location>
</feature>
<feature type="chain" id="PRO_5032294466" description="Protein BatD" evidence="2">
    <location>
        <begin position="22"/>
        <end position="409"/>
    </location>
</feature>
<evidence type="ECO:0000313" key="3">
    <source>
        <dbReference type="EMBL" id="MBB5223637.1"/>
    </source>
</evidence>
<evidence type="ECO:0000256" key="2">
    <source>
        <dbReference type="SAM" id="SignalP"/>
    </source>
</evidence>
<dbReference type="Proteomes" id="UP000549457">
    <property type="component" value="Unassembled WGS sequence"/>
</dbReference>
<comment type="caution">
    <text evidence="3">The sequence shown here is derived from an EMBL/GenBank/DDBJ whole genome shotgun (WGS) entry which is preliminary data.</text>
</comment>
<reference evidence="3 4" key="1">
    <citation type="submission" date="2020-08" db="EMBL/GenBank/DDBJ databases">
        <title>Genomic Encyclopedia of Type Strains, Phase IV (KMG-IV): sequencing the most valuable type-strain genomes for metagenomic binning, comparative biology and taxonomic classification.</title>
        <authorList>
            <person name="Goeker M."/>
        </authorList>
    </citation>
    <scope>NUCLEOTIDE SEQUENCE [LARGE SCALE GENOMIC DNA]</scope>
    <source>
        <strain evidence="3 4">DSM 101730</strain>
    </source>
</reference>
<sequence>MIRLALLLLAALAVMPRPVVAETGWPPEVRLALLPDALPRGGPVLGEMVLATLRGEYVGNVAKETLAVPPFKGWSWMQLGAPEWTEERIDNRNAHVFEVRFAFFPQEPGKQEIGPITHHLIFAGSGGQRMTIDAASTPVAFEVAEPPLPPEVAIGLRQPFWMPARAVRMTDEWEPAPDRIVAGDWTRRTVTLEVAGLPPEALPSAPQMAAGNLFSFIDGEERTVERTADGPISKVIWRYRMQPQSTVPAELDNIPVAWFDTGSRVWREEMLRGAEIAFEGTALPKEPGLVARRAVPVGLALGAVVGALALVPTLGVGRSGAVGRLRRWGRAQRAALALRWAEARRDPVGARRALLALLSARGIAPAGSAALQRLDRALFGRPGTASELGGLTRQALRERGVRAEARGSP</sequence>
<keyword evidence="1" id="KW-0812">Transmembrane</keyword>
<evidence type="ECO:0000256" key="1">
    <source>
        <dbReference type="SAM" id="Phobius"/>
    </source>
</evidence>
<protein>
    <recommendedName>
        <fullName evidence="5">Protein BatD</fullName>
    </recommendedName>
</protein>
<dbReference type="AlphaFoldDB" id="A0A840SNR0"/>
<accession>A0A840SNR0</accession>
<evidence type="ECO:0000313" key="4">
    <source>
        <dbReference type="Proteomes" id="UP000549457"/>
    </source>
</evidence>
<name>A0A840SNR0_9RHOB</name>